<dbReference type="Gene3D" id="1.25.40.10">
    <property type="entry name" value="Tetratricopeptide repeat domain"/>
    <property type="match status" value="1"/>
</dbReference>
<keyword evidence="3" id="KW-0802">TPR repeat</keyword>
<evidence type="ECO:0000256" key="1">
    <source>
        <dbReference type="ARBA" id="ARBA00022475"/>
    </source>
</evidence>
<dbReference type="AlphaFoldDB" id="U3A1W3"/>
<dbReference type="GO" id="GO:0005886">
    <property type="term" value="C:plasma membrane"/>
    <property type="evidence" value="ECO:0007669"/>
    <property type="project" value="UniProtKB-SubCell"/>
</dbReference>
<dbReference type="SUPFAM" id="SSF48452">
    <property type="entry name" value="TPR-like"/>
    <property type="match status" value="1"/>
</dbReference>
<proteinExistence type="predicted"/>
<dbReference type="PROSITE" id="PS51257">
    <property type="entry name" value="PROKAR_LIPOPROTEIN"/>
    <property type="match status" value="1"/>
</dbReference>
<dbReference type="InterPro" id="IPR011990">
    <property type="entry name" value="TPR-like_helical_dom_sf"/>
</dbReference>
<name>U3A1W3_VIBPR</name>
<evidence type="ECO:0000256" key="3">
    <source>
        <dbReference type="PROSITE-ProRule" id="PRU00339"/>
    </source>
</evidence>
<dbReference type="PIRSF" id="PIRSF004654">
    <property type="entry name" value="NlpI"/>
    <property type="match status" value="1"/>
</dbReference>
<keyword evidence="4" id="KW-0732">Signal</keyword>
<protein>
    <recommendedName>
        <fullName evidence="2">Lipoprotein NlpI</fullName>
    </recommendedName>
</protein>
<comment type="function">
    <text evidence="2">May be involved in cell division.</text>
</comment>
<evidence type="ECO:0000313" key="6">
    <source>
        <dbReference type="Proteomes" id="UP000016570"/>
    </source>
</evidence>
<dbReference type="PROSITE" id="PS50005">
    <property type="entry name" value="TPR"/>
    <property type="match status" value="2"/>
</dbReference>
<keyword evidence="1 2" id="KW-1003">Cell membrane</keyword>
<dbReference type="NCBIfam" id="NF008391">
    <property type="entry name" value="PRK11189.1"/>
    <property type="match status" value="1"/>
</dbReference>
<dbReference type="EMBL" id="BATJ01000009">
    <property type="protein sequence ID" value="GAD67690.1"/>
    <property type="molecule type" value="Genomic_DNA"/>
</dbReference>
<evidence type="ECO:0000256" key="4">
    <source>
        <dbReference type="SAM" id="SignalP"/>
    </source>
</evidence>
<comment type="subcellular location">
    <subcellularLocation>
        <location evidence="2">Cell membrane</location>
    </subcellularLocation>
</comment>
<comment type="subunit">
    <text evidence="2">Homodimer.</text>
</comment>
<dbReference type="SMART" id="SM00028">
    <property type="entry name" value="TPR"/>
    <property type="match status" value="4"/>
</dbReference>
<reference evidence="5 6" key="1">
    <citation type="submission" date="2013-09" db="EMBL/GenBank/DDBJ databases">
        <title>Whole genome shotgun sequence of Vibrio proteolyticus NBRC 13287.</title>
        <authorList>
            <person name="Isaki S."/>
            <person name="Hosoyama A."/>
            <person name="Numata M."/>
            <person name="Hashimoto M."/>
            <person name="Hosoyama Y."/>
            <person name="Tsuchikane K."/>
            <person name="Noguchi M."/>
            <person name="Hirakata S."/>
            <person name="Ichikawa N."/>
            <person name="Ohji S."/>
            <person name="Yamazoe A."/>
            <person name="Fujita N."/>
        </authorList>
    </citation>
    <scope>NUCLEOTIDE SEQUENCE [LARGE SCALE GENOMIC DNA]</scope>
    <source>
        <strain evidence="5 6">NBRC 13287</strain>
    </source>
</reference>
<organism evidence="5 6">
    <name type="scientific">Vibrio proteolyticus NBRC 13287</name>
    <dbReference type="NCBI Taxonomy" id="1219065"/>
    <lineage>
        <taxon>Bacteria</taxon>
        <taxon>Pseudomonadati</taxon>
        <taxon>Pseudomonadota</taxon>
        <taxon>Gammaproteobacteria</taxon>
        <taxon>Vibrionales</taxon>
        <taxon>Vibrionaceae</taxon>
        <taxon>Vibrio</taxon>
    </lineage>
</organism>
<dbReference type="STRING" id="1219065.VPR01S_09_00640"/>
<keyword evidence="2" id="KW-0472">Membrane</keyword>
<comment type="caution">
    <text evidence="5">The sequence shown here is derived from an EMBL/GenBank/DDBJ whole genome shotgun (WGS) entry which is preliminary data.</text>
</comment>
<dbReference type="eggNOG" id="COG4785">
    <property type="taxonomic scope" value="Bacteria"/>
</dbReference>
<dbReference type="Pfam" id="PF13432">
    <property type="entry name" value="TPR_16"/>
    <property type="match status" value="1"/>
</dbReference>
<accession>U3A1W3</accession>
<feature type="signal peptide" evidence="4">
    <location>
        <begin position="1"/>
        <end position="22"/>
    </location>
</feature>
<dbReference type="RefSeq" id="WP_021705661.1">
    <property type="nucleotide sequence ID" value="NZ_BATJ01000009.1"/>
</dbReference>
<evidence type="ECO:0000313" key="5">
    <source>
        <dbReference type="EMBL" id="GAD67690.1"/>
    </source>
</evidence>
<sequence length="304" mass="35129">MKWFQTASLSIFLLVISGCASVGNSSTDQWLYPPMAIALQPNLQQQVQIARLTQLLQRPDLSDEIRAKMFFERGNYYDSVGLRDLARVDFEQSLALNPVQPDVFNLLGVYFTERGEFDSAYDAFDSTLELDPGNTYAQRNRAIALYYGDRVDLALEDMQKQYQVSQADPFSALWLYIIESDLDAEKARKDLQARYQNRNQEWGWVLVAVVLRDVSDEQALRAIISETRDNTLLAQRLTETYFYMAKRNQQEGDYASAISLYKLALSFNVYEYVEHRYSFLELERIFNDVRDEQQAKAEQAASQS</sequence>
<dbReference type="InterPro" id="IPR023605">
    <property type="entry name" value="Lipoprotein_NlpI"/>
</dbReference>
<evidence type="ECO:0000256" key="2">
    <source>
        <dbReference type="PIRNR" id="PIRNR004654"/>
    </source>
</evidence>
<feature type="chain" id="PRO_5004638887" description="Lipoprotein NlpI" evidence="4">
    <location>
        <begin position="23"/>
        <end position="304"/>
    </location>
</feature>
<keyword evidence="5" id="KW-0449">Lipoprotein</keyword>
<feature type="repeat" description="TPR" evidence="3">
    <location>
        <begin position="101"/>
        <end position="134"/>
    </location>
</feature>
<feature type="repeat" description="TPR" evidence="3">
    <location>
        <begin position="67"/>
        <end position="100"/>
    </location>
</feature>
<gene>
    <name evidence="5" type="primary">nlpI</name>
    <name evidence="5" type="ORF">VPR01S_09_00640</name>
</gene>
<dbReference type="InterPro" id="IPR019734">
    <property type="entry name" value="TPR_rpt"/>
</dbReference>
<dbReference type="Proteomes" id="UP000016570">
    <property type="component" value="Unassembled WGS sequence"/>
</dbReference>
<keyword evidence="6" id="KW-1185">Reference proteome</keyword>